<keyword evidence="2" id="KW-0229">DNA integration</keyword>
<dbReference type="Gene3D" id="1.10.443.10">
    <property type="entry name" value="Intergrase catalytic core"/>
    <property type="match status" value="1"/>
</dbReference>
<keyword evidence="3 5" id="KW-0238">DNA-binding</keyword>
<dbReference type="Proteomes" id="UP000249354">
    <property type="component" value="Unassembled WGS sequence"/>
</dbReference>
<dbReference type="GO" id="GO:0015074">
    <property type="term" value="P:DNA integration"/>
    <property type="evidence" value="ECO:0007669"/>
    <property type="project" value="UniProtKB-KW"/>
</dbReference>
<dbReference type="Pfam" id="PF00589">
    <property type="entry name" value="Phage_integrase"/>
    <property type="match status" value="1"/>
</dbReference>
<evidence type="ECO:0000256" key="1">
    <source>
        <dbReference type="ARBA" id="ARBA00008857"/>
    </source>
</evidence>
<dbReference type="PANTHER" id="PTHR30349:SF64">
    <property type="entry name" value="PROPHAGE INTEGRASE INTD-RELATED"/>
    <property type="match status" value="1"/>
</dbReference>
<dbReference type="GO" id="GO:0006310">
    <property type="term" value="P:DNA recombination"/>
    <property type="evidence" value="ECO:0007669"/>
    <property type="project" value="UniProtKB-KW"/>
</dbReference>
<protein>
    <submittedName>
        <fullName evidence="8">Integron integrase</fullName>
    </submittedName>
</protein>
<dbReference type="SUPFAM" id="SSF56349">
    <property type="entry name" value="DNA breaking-rejoining enzymes"/>
    <property type="match status" value="1"/>
</dbReference>
<gene>
    <name evidence="8" type="ORF">DCF25_18625</name>
</gene>
<dbReference type="InterPro" id="IPR011010">
    <property type="entry name" value="DNA_brk_join_enz"/>
</dbReference>
<reference evidence="8 9" key="2">
    <citation type="submission" date="2018-06" db="EMBL/GenBank/DDBJ databases">
        <title>Metagenomic assembly of (sub)arctic Cyanobacteria and their associated microbiome from non-axenic cultures.</title>
        <authorList>
            <person name="Baurain D."/>
        </authorList>
    </citation>
    <scope>NUCLEOTIDE SEQUENCE [LARGE SCALE GENOMIC DNA]</scope>
    <source>
        <strain evidence="8">ULC129bin1</strain>
    </source>
</reference>
<dbReference type="InterPro" id="IPR044068">
    <property type="entry name" value="CB"/>
</dbReference>
<dbReference type="InterPro" id="IPR013762">
    <property type="entry name" value="Integrase-like_cat_sf"/>
</dbReference>
<dbReference type="EMBL" id="QBMC01000167">
    <property type="protein sequence ID" value="PZO11859.1"/>
    <property type="molecule type" value="Genomic_DNA"/>
</dbReference>
<dbReference type="AlphaFoldDB" id="A0A2W4U3I7"/>
<evidence type="ECO:0000259" key="7">
    <source>
        <dbReference type="PROSITE" id="PS51900"/>
    </source>
</evidence>
<dbReference type="PROSITE" id="PS51900">
    <property type="entry name" value="CB"/>
    <property type="match status" value="1"/>
</dbReference>
<name>A0A2W4U3I7_9CYAN</name>
<reference evidence="9" key="1">
    <citation type="submission" date="2018-04" db="EMBL/GenBank/DDBJ databases">
        <authorList>
            <person name="Cornet L."/>
        </authorList>
    </citation>
    <scope>NUCLEOTIDE SEQUENCE [LARGE SCALE GENOMIC DNA]</scope>
</reference>
<dbReference type="InterPro" id="IPR010998">
    <property type="entry name" value="Integrase_recombinase_N"/>
</dbReference>
<comment type="caution">
    <text evidence="8">The sequence shown here is derived from an EMBL/GenBank/DDBJ whole genome shotgun (WGS) entry which is preliminary data.</text>
</comment>
<comment type="similarity">
    <text evidence="1">Belongs to the 'phage' integrase family.</text>
</comment>
<sequence>MQPSQPRSKKLLDQVREVIRVKHYSYRTEETYVQWIRRYILFHDKRHHKDMGVPEIEKFLTHLAVTQQVSAATQNQALSALLFLYRQVLCQPLDERIEAVRAKRSTKLPTVLTPEEVASVLQQMSGVHRLIAQLLYGSGLRLRETMQLRIKDLDFSQHQIVVRDAKGQNSRVTMLPERVVPTLKEHLQRVKRIHEQDLEQGYGAVNLPFALARKYPNANRQWIWQFVFPASTRCRDPRSEAIVRYHLHESGLQKAVKQAVRSVGLQKRVSCHTFRHSFATHLLQNGYDIRTVQELLGHKDVKTTMIYTHVLNRGGRGVCSPLDA</sequence>
<evidence type="ECO:0000256" key="2">
    <source>
        <dbReference type="ARBA" id="ARBA00022908"/>
    </source>
</evidence>
<dbReference type="NCBIfam" id="TIGR02249">
    <property type="entry name" value="integrase_gron"/>
    <property type="match status" value="1"/>
</dbReference>
<evidence type="ECO:0000256" key="5">
    <source>
        <dbReference type="PROSITE-ProRule" id="PRU01248"/>
    </source>
</evidence>
<dbReference type="PANTHER" id="PTHR30349">
    <property type="entry name" value="PHAGE INTEGRASE-RELATED"/>
    <property type="match status" value="1"/>
</dbReference>
<keyword evidence="4" id="KW-0233">DNA recombination</keyword>
<feature type="domain" description="Core-binding (CB)" evidence="7">
    <location>
        <begin position="6"/>
        <end position="89"/>
    </location>
</feature>
<accession>A0A2W4U3I7</accession>
<evidence type="ECO:0000259" key="6">
    <source>
        <dbReference type="PROSITE" id="PS51898"/>
    </source>
</evidence>
<dbReference type="Pfam" id="PF13495">
    <property type="entry name" value="Phage_int_SAM_4"/>
    <property type="match status" value="1"/>
</dbReference>
<dbReference type="InterPro" id="IPR011946">
    <property type="entry name" value="Integrase_integron-type"/>
</dbReference>
<dbReference type="PROSITE" id="PS51898">
    <property type="entry name" value="TYR_RECOMBINASE"/>
    <property type="match status" value="1"/>
</dbReference>
<evidence type="ECO:0000313" key="8">
    <source>
        <dbReference type="EMBL" id="PZO11859.1"/>
    </source>
</evidence>
<evidence type="ECO:0000256" key="4">
    <source>
        <dbReference type="ARBA" id="ARBA00023172"/>
    </source>
</evidence>
<dbReference type="InterPro" id="IPR004107">
    <property type="entry name" value="Integrase_SAM-like_N"/>
</dbReference>
<dbReference type="InterPro" id="IPR050090">
    <property type="entry name" value="Tyrosine_recombinase_XerCD"/>
</dbReference>
<organism evidence="8 9">
    <name type="scientific">Leptolyngbya foveolarum</name>
    <dbReference type="NCBI Taxonomy" id="47253"/>
    <lineage>
        <taxon>Bacteria</taxon>
        <taxon>Bacillati</taxon>
        <taxon>Cyanobacteriota</taxon>
        <taxon>Cyanophyceae</taxon>
        <taxon>Leptolyngbyales</taxon>
        <taxon>Leptolyngbyaceae</taxon>
        <taxon>Leptolyngbya group</taxon>
        <taxon>Leptolyngbya</taxon>
    </lineage>
</organism>
<proteinExistence type="inferred from homology"/>
<dbReference type="GO" id="GO:0003677">
    <property type="term" value="F:DNA binding"/>
    <property type="evidence" value="ECO:0007669"/>
    <property type="project" value="UniProtKB-UniRule"/>
</dbReference>
<dbReference type="Gene3D" id="1.10.150.130">
    <property type="match status" value="1"/>
</dbReference>
<evidence type="ECO:0000313" key="9">
    <source>
        <dbReference type="Proteomes" id="UP000249354"/>
    </source>
</evidence>
<evidence type="ECO:0000256" key="3">
    <source>
        <dbReference type="ARBA" id="ARBA00023125"/>
    </source>
</evidence>
<dbReference type="InterPro" id="IPR002104">
    <property type="entry name" value="Integrase_catalytic"/>
</dbReference>
<dbReference type="CDD" id="cd01193">
    <property type="entry name" value="INT_IntI_C"/>
    <property type="match status" value="1"/>
</dbReference>
<feature type="domain" description="Tyr recombinase" evidence="6">
    <location>
        <begin position="107"/>
        <end position="320"/>
    </location>
</feature>